<evidence type="ECO:0000313" key="2">
    <source>
        <dbReference type="Proteomes" id="UP000499080"/>
    </source>
</evidence>
<sequence length="110" mass="12210">MPPFHYKLYRLYAPSGGLASLPNGKWAPLHISQWGPLGSCVFKREKGQSSFSSKFPVPKENSKLFHAKPRNIFYARPESNSHTIFILLGGPQQKEKLTPLCKKGAVLGDG</sequence>
<accession>A0A4Y2LD32</accession>
<reference evidence="1 2" key="1">
    <citation type="journal article" date="2019" name="Sci. Rep.">
        <title>Orb-weaving spider Araneus ventricosus genome elucidates the spidroin gene catalogue.</title>
        <authorList>
            <person name="Kono N."/>
            <person name="Nakamura H."/>
            <person name="Ohtoshi R."/>
            <person name="Moran D.A.P."/>
            <person name="Shinohara A."/>
            <person name="Yoshida Y."/>
            <person name="Fujiwara M."/>
            <person name="Mori M."/>
            <person name="Tomita M."/>
            <person name="Arakawa K."/>
        </authorList>
    </citation>
    <scope>NUCLEOTIDE SEQUENCE [LARGE SCALE GENOMIC DNA]</scope>
</reference>
<name>A0A4Y2LD32_ARAVE</name>
<dbReference type="EMBL" id="BGPR01005703">
    <property type="protein sequence ID" value="GBN12668.1"/>
    <property type="molecule type" value="Genomic_DNA"/>
</dbReference>
<organism evidence="1 2">
    <name type="scientific">Araneus ventricosus</name>
    <name type="common">Orbweaver spider</name>
    <name type="synonym">Epeira ventricosa</name>
    <dbReference type="NCBI Taxonomy" id="182803"/>
    <lineage>
        <taxon>Eukaryota</taxon>
        <taxon>Metazoa</taxon>
        <taxon>Ecdysozoa</taxon>
        <taxon>Arthropoda</taxon>
        <taxon>Chelicerata</taxon>
        <taxon>Arachnida</taxon>
        <taxon>Araneae</taxon>
        <taxon>Araneomorphae</taxon>
        <taxon>Entelegynae</taxon>
        <taxon>Araneoidea</taxon>
        <taxon>Araneidae</taxon>
        <taxon>Araneus</taxon>
    </lineage>
</organism>
<dbReference type="Proteomes" id="UP000499080">
    <property type="component" value="Unassembled WGS sequence"/>
</dbReference>
<proteinExistence type="predicted"/>
<gene>
    <name evidence="1" type="ORF">AVEN_47085_1</name>
</gene>
<comment type="caution">
    <text evidence="1">The sequence shown here is derived from an EMBL/GenBank/DDBJ whole genome shotgun (WGS) entry which is preliminary data.</text>
</comment>
<dbReference type="AlphaFoldDB" id="A0A4Y2LD32"/>
<keyword evidence="2" id="KW-1185">Reference proteome</keyword>
<protein>
    <submittedName>
        <fullName evidence="1">Uncharacterized protein</fullName>
    </submittedName>
</protein>
<evidence type="ECO:0000313" key="1">
    <source>
        <dbReference type="EMBL" id="GBN12668.1"/>
    </source>
</evidence>